<gene>
    <name evidence="3" type="ORF">B0T11DRAFT_282766</name>
</gene>
<evidence type="ECO:0000259" key="2">
    <source>
        <dbReference type="Pfam" id="PF00350"/>
    </source>
</evidence>
<reference evidence="3" key="1">
    <citation type="journal article" date="2021" name="Nat. Commun.">
        <title>Genetic determinants of endophytism in the Arabidopsis root mycobiome.</title>
        <authorList>
            <person name="Mesny F."/>
            <person name="Miyauchi S."/>
            <person name="Thiergart T."/>
            <person name="Pickel B."/>
            <person name="Atanasova L."/>
            <person name="Karlsson M."/>
            <person name="Huettel B."/>
            <person name="Barry K.W."/>
            <person name="Haridas S."/>
            <person name="Chen C."/>
            <person name="Bauer D."/>
            <person name="Andreopoulos W."/>
            <person name="Pangilinan J."/>
            <person name="LaButti K."/>
            <person name="Riley R."/>
            <person name="Lipzen A."/>
            <person name="Clum A."/>
            <person name="Drula E."/>
            <person name="Henrissat B."/>
            <person name="Kohler A."/>
            <person name="Grigoriev I.V."/>
            <person name="Martin F.M."/>
            <person name="Hacquard S."/>
        </authorList>
    </citation>
    <scope>NUCLEOTIDE SEQUENCE</scope>
    <source>
        <strain evidence="3">MPI-CAGE-AT-0016</strain>
    </source>
</reference>
<dbReference type="EMBL" id="JAGPXD010000003">
    <property type="protein sequence ID" value="KAH7363538.1"/>
    <property type="molecule type" value="Genomic_DNA"/>
</dbReference>
<protein>
    <submittedName>
        <fullName evidence="3">P-loop containing nucleoside triphosphate hydrolase protein</fullName>
    </submittedName>
</protein>
<comment type="caution">
    <text evidence="3">The sequence shown here is derived from an EMBL/GenBank/DDBJ whole genome shotgun (WGS) entry which is preliminary data.</text>
</comment>
<dbReference type="GO" id="GO:0016020">
    <property type="term" value="C:membrane"/>
    <property type="evidence" value="ECO:0007669"/>
    <property type="project" value="TreeGrafter"/>
</dbReference>
<dbReference type="AlphaFoldDB" id="A0A8K0X5J5"/>
<feature type="domain" description="Dynamin N-terminal" evidence="2">
    <location>
        <begin position="43"/>
        <end position="120"/>
    </location>
</feature>
<dbReference type="SUPFAM" id="SSF52540">
    <property type="entry name" value="P-loop containing nucleoside triphosphate hydrolases"/>
    <property type="match status" value="1"/>
</dbReference>
<dbReference type="InterPro" id="IPR045063">
    <property type="entry name" value="Dynamin_N"/>
</dbReference>
<evidence type="ECO:0000256" key="1">
    <source>
        <dbReference type="SAM" id="MobiDB-lite"/>
    </source>
</evidence>
<dbReference type="PANTHER" id="PTHR11566">
    <property type="entry name" value="DYNAMIN"/>
    <property type="match status" value="1"/>
</dbReference>
<keyword evidence="3" id="KW-0378">Hydrolase</keyword>
<evidence type="ECO:0000313" key="3">
    <source>
        <dbReference type="EMBL" id="KAH7363538.1"/>
    </source>
</evidence>
<dbReference type="GO" id="GO:0005739">
    <property type="term" value="C:mitochondrion"/>
    <property type="evidence" value="ECO:0007669"/>
    <property type="project" value="TreeGrafter"/>
</dbReference>
<dbReference type="Gene3D" id="3.40.50.300">
    <property type="entry name" value="P-loop containing nucleotide triphosphate hydrolases"/>
    <property type="match status" value="1"/>
</dbReference>
<dbReference type="OrthoDB" id="415706at2759"/>
<organism evidence="3 4">
    <name type="scientific">Plectosphaerella cucumerina</name>
    <dbReference type="NCBI Taxonomy" id="40658"/>
    <lineage>
        <taxon>Eukaryota</taxon>
        <taxon>Fungi</taxon>
        <taxon>Dikarya</taxon>
        <taxon>Ascomycota</taxon>
        <taxon>Pezizomycotina</taxon>
        <taxon>Sordariomycetes</taxon>
        <taxon>Hypocreomycetidae</taxon>
        <taxon>Glomerellales</taxon>
        <taxon>Plectosphaerellaceae</taxon>
        <taxon>Plectosphaerella</taxon>
    </lineage>
</organism>
<accession>A0A8K0X5J5</accession>
<keyword evidence="4" id="KW-1185">Reference proteome</keyword>
<dbReference type="Proteomes" id="UP000813385">
    <property type="component" value="Unassembled WGS sequence"/>
</dbReference>
<dbReference type="InterPro" id="IPR022812">
    <property type="entry name" value="Dynamin"/>
</dbReference>
<feature type="compositionally biased region" description="Polar residues" evidence="1">
    <location>
        <begin position="216"/>
        <end position="227"/>
    </location>
</feature>
<evidence type="ECO:0000313" key="4">
    <source>
        <dbReference type="Proteomes" id="UP000813385"/>
    </source>
</evidence>
<dbReference type="GO" id="GO:0000266">
    <property type="term" value="P:mitochondrial fission"/>
    <property type="evidence" value="ECO:0007669"/>
    <property type="project" value="TreeGrafter"/>
</dbReference>
<dbReference type="GO" id="GO:0003924">
    <property type="term" value="F:GTPase activity"/>
    <property type="evidence" value="ECO:0007669"/>
    <property type="project" value="TreeGrafter"/>
</dbReference>
<sequence length="236" mass="25920">MGSLNISRDPASQLGSAKSSFRLNQIDKIRALGVGNHVSLPQIVVCGDQSAGKSSVLERLTEIPFPRQDGLCTRFATEIILRHTEGALEMVATVHADKSHDPERQRDLGAYRKNINDLADLPDIIDEVSNLIGLRGYGDSGGKAFSLDVLRIEVRGPTGLHRQRRSRGRARRRCRRGRVCVGLRRLQGADRRRSHMAGLRPAVPTPDGLWPRKTCSGPSPATRQSCGPASCWKSDE</sequence>
<dbReference type="GO" id="GO:0016559">
    <property type="term" value="P:peroxisome fission"/>
    <property type="evidence" value="ECO:0007669"/>
    <property type="project" value="TreeGrafter"/>
</dbReference>
<proteinExistence type="predicted"/>
<feature type="region of interest" description="Disordered" evidence="1">
    <location>
        <begin position="191"/>
        <end position="236"/>
    </location>
</feature>
<dbReference type="GO" id="GO:0006897">
    <property type="term" value="P:endocytosis"/>
    <property type="evidence" value="ECO:0007669"/>
    <property type="project" value="TreeGrafter"/>
</dbReference>
<dbReference type="PRINTS" id="PR00195">
    <property type="entry name" value="DYNAMIN"/>
</dbReference>
<dbReference type="GO" id="GO:0005874">
    <property type="term" value="C:microtubule"/>
    <property type="evidence" value="ECO:0007669"/>
    <property type="project" value="TreeGrafter"/>
</dbReference>
<name>A0A8K0X5J5_9PEZI</name>
<dbReference type="Pfam" id="PF00350">
    <property type="entry name" value="Dynamin_N"/>
    <property type="match status" value="1"/>
</dbReference>
<dbReference type="PANTHER" id="PTHR11566:SF21">
    <property type="entry name" value="DYNAMIN RELATED PROTEIN 1, ISOFORM A"/>
    <property type="match status" value="1"/>
</dbReference>
<dbReference type="GO" id="GO:0008017">
    <property type="term" value="F:microtubule binding"/>
    <property type="evidence" value="ECO:0007669"/>
    <property type="project" value="TreeGrafter"/>
</dbReference>
<dbReference type="InterPro" id="IPR027417">
    <property type="entry name" value="P-loop_NTPase"/>
</dbReference>
<dbReference type="GO" id="GO:0048312">
    <property type="term" value="P:intracellular distribution of mitochondria"/>
    <property type="evidence" value="ECO:0007669"/>
    <property type="project" value="TreeGrafter"/>
</dbReference>